<name>A0A3B0WZH6_9ZZZZ</name>
<reference evidence="2" key="1">
    <citation type="submission" date="2018-06" db="EMBL/GenBank/DDBJ databases">
        <authorList>
            <person name="Zhirakovskaya E."/>
        </authorList>
    </citation>
    <scope>NUCLEOTIDE SEQUENCE</scope>
</reference>
<dbReference type="SUPFAM" id="SSF140931">
    <property type="entry name" value="Fic-like"/>
    <property type="match status" value="1"/>
</dbReference>
<organism evidence="2">
    <name type="scientific">hydrothermal vent metagenome</name>
    <dbReference type="NCBI Taxonomy" id="652676"/>
    <lineage>
        <taxon>unclassified sequences</taxon>
        <taxon>metagenomes</taxon>
        <taxon>ecological metagenomes</taxon>
    </lineage>
</organism>
<dbReference type="Pfam" id="PF02661">
    <property type="entry name" value="Fic"/>
    <property type="match status" value="1"/>
</dbReference>
<dbReference type="EMBL" id="UOFF01000266">
    <property type="protein sequence ID" value="VAW56662.1"/>
    <property type="molecule type" value="Genomic_DNA"/>
</dbReference>
<dbReference type="InterPro" id="IPR036597">
    <property type="entry name" value="Fido-like_dom_sf"/>
</dbReference>
<sequence>MQKKTVDLPEIVFTSSNAAEARRISRLAKSGDLRKIAPKIYTSNVHKSSVMLIQENWRKIIAHLYPGAVVSHRTAFMGGQPVDNTVFITASLTKNMLLPGLTICLLKGKSATNYDMPLPEDGLYLSSEARYLMENLQPARTQKTISKSIGVEKLERYIEKIIRNRGEKSINKIRDQAKQISKELEMVAEYKLLDKIIGALLSTKNDYNLLSDAGKNRAAGTPYDPNRLDLFEILFTHLRNSYIEQTPLIAASAPTEDFWRNAAFYDAYFSNYIEGTDFLIEEAKSIVFDGKLIKGRVSDSHDVLGTYRVLNDHTEMFKRPNSADEFIVSLKYRHHAIMGFRHDINPGEFKNINNRAGNTEFVYPELVEGTLKKGFNYYQQLDDGFQKAAFMMFMVTEVHPFIDGNGRLSRVFMSAEMLSNKQPRIIVPTVYRDDYLLTLRRLTREGDAEPYIRMLLRIAKFTAAIDFSNLAIAKKQLTACHAFMSPNEGMLVMPDF</sequence>
<evidence type="ECO:0000259" key="1">
    <source>
        <dbReference type="PROSITE" id="PS51459"/>
    </source>
</evidence>
<proteinExistence type="predicted"/>
<dbReference type="InterPro" id="IPR003812">
    <property type="entry name" value="Fido"/>
</dbReference>
<dbReference type="Gene3D" id="1.10.3290.10">
    <property type="entry name" value="Fido-like domain"/>
    <property type="match status" value="1"/>
</dbReference>
<dbReference type="InterPro" id="IPR040198">
    <property type="entry name" value="Fido_containing"/>
</dbReference>
<protein>
    <recommendedName>
        <fullName evidence="1">Fido domain-containing protein</fullName>
    </recommendedName>
</protein>
<dbReference type="PANTHER" id="PTHR13504">
    <property type="entry name" value="FIDO DOMAIN-CONTAINING PROTEIN DDB_G0283145"/>
    <property type="match status" value="1"/>
</dbReference>
<gene>
    <name evidence="2" type="ORF">MNBD_GAMMA07-12</name>
</gene>
<dbReference type="PANTHER" id="PTHR13504:SF38">
    <property type="entry name" value="FIDO DOMAIN-CONTAINING PROTEIN"/>
    <property type="match status" value="1"/>
</dbReference>
<dbReference type="PROSITE" id="PS51459">
    <property type="entry name" value="FIDO"/>
    <property type="match status" value="1"/>
</dbReference>
<feature type="domain" description="Fido" evidence="1">
    <location>
        <begin position="326"/>
        <end position="457"/>
    </location>
</feature>
<accession>A0A3B0WZH6</accession>
<evidence type="ECO:0000313" key="2">
    <source>
        <dbReference type="EMBL" id="VAW56662.1"/>
    </source>
</evidence>
<dbReference type="AlphaFoldDB" id="A0A3B0WZH6"/>